<evidence type="ECO:0000313" key="1">
    <source>
        <dbReference type="EMBL" id="PXX78927.1"/>
    </source>
</evidence>
<organism evidence="1 2">
    <name type="scientific">Dielma fastidiosa</name>
    <dbReference type="NCBI Taxonomy" id="1034346"/>
    <lineage>
        <taxon>Bacteria</taxon>
        <taxon>Bacillati</taxon>
        <taxon>Bacillota</taxon>
        <taxon>Erysipelotrichia</taxon>
        <taxon>Erysipelotrichales</taxon>
        <taxon>Erysipelotrichaceae</taxon>
        <taxon>Dielma</taxon>
    </lineage>
</organism>
<dbReference type="EMBL" id="QJKH01000006">
    <property type="protein sequence ID" value="PXX78927.1"/>
    <property type="molecule type" value="Genomic_DNA"/>
</dbReference>
<gene>
    <name evidence="1" type="ORF">DES51_10644</name>
</gene>
<name>A0A318LB57_9FIRM</name>
<dbReference type="RefSeq" id="WP_022937415.1">
    <property type="nucleotide sequence ID" value="NZ_CABKRQ010000003.1"/>
</dbReference>
<evidence type="ECO:0000313" key="2">
    <source>
        <dbReference type="Proteomes" id="UP000247612"/>
    </source>
</evidence>
<accession>A0A318LB57</accession>
<dbReference type="Proteomes" id="UP000247612">
    <property type="component" value="Unassembled WGS sequence"/>
</dbReference>
<keyword evidence="2" id="KW-1185">Reference proteome</keyword>
<dbReference type="OrthoDB" id="9867190at2"/>
<dbReference type="AlphaFoldDB" id="A0A318LB57"/>
<comment type="caution">
    <text evidence="1">The sequence shown here is derived from an EMBL/GenBank/DDBJ whole genome shotgun (WGS) entry which is preliminary data.</text>
</comment>
<proteinExistence type="predicted"/>
<sequence>MDKIYVDLDNDQLNFEEEFKPFLDEEVKDPSIQTKPVWREEDISPYDLMEADGEEATMDSVNDDQNETAVWHEQDRSPYDLIDHEEDTFDKVKERIKEYGDQHVWKEDDQSPYDLFDDSLCANFDDPYDEMVSEDEFCKDCSNYDTCTKRQPTPVKKSQMQQMDDEIEANISQSEANFTNVQSDSDEYDCIHEADMYDNGNIDWQCGIDVSNNSGQRSLNKAIHESGSPKSVTYEKKTMVEENDPPKKTTCWIRVIKEY</sequence>
<protein>
    <submittedName>
        <fullName evidence="1">Uncharacterized protein</fullName>
    </submittedName>
</protein>
<reference evidence="1 2" key="1">
    <citation type="submission" date="2018-05" db="EMBL/GenBank/DDBJ databases">
        <title>Genomic Encyclopedia of Type Strains, Phase IV (KMG-IV): sequencing the most valuable type-strain genomes for metagenomic binning, comparative biology and taxonomic classification.</title>
        <authorList>
            <person name="Goeker M."/>
        </authorList>
    </citation>
    <scope>NUCLEOTIDE SEQUENCE [LARGE SCALE GENOMIC DNA]</scope>
    <source>
        <strain evidence="1 2">JC118</strain>
    </source>
</reference>